<dbReference type="PANTHER" id="PTHR47706:SF4">
    <property type="entry name" value="NMRA-LIKE DOMAIN-CONTAINING PROTEIN"/>
    <property type="match status" value="1"/>
</dbReference>
<comment type="caution">
    <text evidence="5">The sequence shown here is derived from an EMBL/GenBank/DDBJ whole genome shotgun (WGS) entry which is preliminary data.</text>
</comment>
<dbReference type="InterPro" id="IPR036291">
    <property type="entry name" value="NAD(P)-bd_dom_sf"/>
</dbReference>
<reference evidence="5 6" key="1">
    <citation type="submission" date="2024-01" db="EMBL/GenBank/DDBJ databases">
        <title>A draft genome for the cacao thread blight pathogen Marasmiellus scandens.</title>
        <authorList>
            <person name="Baruah I.K."/>
            <person name="Leung J."/>
            <person name="Bukari Y."/>
            <person name="Amoako-Attah I."/>
            <person name="Meinhardt L.W."/>
            <person name="Bailey B.A."/>
            <person name="Cohen S.P."/>
        </authorList>
    </citation>
    <scope>NUCLEOTIDE SEQUENCE [LARGE SCALE GENOMIC DNA]</scope>
    <source>
        <strain evidence="5 6">GH-19</strain>
    </source>
</reference>
<dbReference type="InterPro" id="IPR051609">
    <property type="entry name" value="NmrA/Isoflavone_reductase-like"/>
</dbReference>
<sequence>MARSQRIAVAGGTGRIGLHIVESLLSLKATVPSLHIIVLSRSVKPDQSNITYAGHSAPVIAVDYNDPSVIEGVLREHNIDTVISALAGDVDVFDIAQANLLSAALNIPNIHRFAPSELSVDSETADSISLYVKKRPILKRLREIKSTRSGFEYTKFVTGLVMNYLVSGNPKSNGVDALGHMPPLNFVFDTAKGTAKIPGDGGALFWTTRIQDMGDFVAHATQLDTWPEQMDLVGDVRSMNEVKEVIEKVLGRKLQTTYVSTEELRSKMNPKATSLLENVIYEVPLSFANGEMKHSETYPGLKDVVKPIGLEEFLKTWWI</sequence>
<dbReference type="InterPro" id="IPR008030">
    <property type="entry name" value="NmrA-like"/>
</dbReference>
<evidence type="ECO:0000256" key="2">
    <source>
        <dbReference type="ARBA" id="ARBA00022857"/>
    </source>
</evidence>
<name>A0ABR1IWV4_9AGAR</name>
<dbReference type="Gene3D" id="3.40.50.720">
    <property type="entry name" value="NAD(P)-binding Rossmann-like Domain"/>
    <property type="match status" value="1"/>
</dbReference>
<keyword evidence="6" id="KW-1185">Reference proteome</keyword>
<protein>
    <recommendedName>
        <fullName evidence="4">NmrA-like domain-containing protein</fullName>
    </recommendedName>
</protein>
<dbReference type="Proteomes" id="UP001498398">
    <property type="component" value="Unassembled WGS sequence"/>
</dbReference>
<evidence type="ECO:0000256" key="1">
    <source>
        <dbReference type="ARBA" id="ARBA00005725"/>
    </source>
</evidence>
<dbReference type="Pfam" id="PF05368">
    <property type="entry name" value="NmrA"/>
    <property type="match status" value="1"/>
</dbReference>
<keyword evidence="3" id="KW-0560">Oxidoreductase</keyword>
<dbReference type="EMBL" id="JBANRG010000054">
    <property type="protein sequence ID" value="KAK7443471.1"/>
    <property type="molecule type" value="Genomic_DNA"/>
</dbReference>
<gene>
    <name evidence="5" type="ORF">VKT23_015645</name>
</gene>
<dbReference type="Gene3D" id="3.90.25.10">
    <property type="entry name" value="UDP-galactose 4-epimerase, domain 1"/>
    <property type="match status" value="1"/>
</dbReference>
<feature type="domain" description="NmrA-like" evidence="4">
    <location>
        <begin position="4"/>
        <end position="278"/>
    </location>
</feature>
<dbReference type="SUPFAM" id="SSF51735">
    <property type="entry name" value="NAD(P)-binding Rossmann-fold domains"/>
    <property type="match status" value="1"/>
</dbReference>
<organism evidence="5 6">
    <name type="scientific">Marasmiellus scandens</name>
    <dbReference type="NCBI Taxonomy" id="2682957"/>
    <lineage>
        <taxon>Eukaryota</taxon>
        <taxon>Fungi</taxon>
        <taxon>Dikarya</taxon>
        <taxon>Basidiomycota</taxon>
        <taxon>Agaricomycotina</taxon>
        <taxon>Agaricomycetes</taxon>
        <taxon>Agaricomycetidae</taxon>
        <taxon>Agaricales</taxon>
        <taxon>Marasmiineae</taxon>
        <taxon>Omphalotaceae</taxon>
        <taxon>Marasmiellus</taxon>
    </lineage>
</organism>
<evidence type="ECO:0000313" key="6">
    <source>
        <dbReference type="Proteomes" id="UP001498398"/>
    </source>
</evidence>
<proteinExistence type="inferred from homology"/>
<keyword evidence="2" id="KW-0521">NADP</keyword>
<dbReference type="PANTHER" id="PTHR47706">
    <property type="entry name" value="NMRA-LIKE FAMILY PROTEIN"/>
    <property type="match status" value="1"/>
</dbReference>
<comment type="similarity">
    <text evidence="1">Belongs to the NmrA-type oxidoreductase family. Isoflavone reductase subfamily.</text>
</comment>
<evidence type="ECO:0000256" key="3">
    <source>
        <dbReference type="ARBA" id="ARBA00023002"/>
    </source>
</evidence>
<evidence type="ECO:0000313" key="5">
    <source>
        <dbReference type="EMBL" id="KAK7443471.1"/>
    </source>
</evidence>
<evidence type="ECO:0000259" key="4">
    <source>
        <dbReference type="Pfam" id="PF05368"/>
    </source>
</evidence>
<accession>A0ABR1IWV4</accession>